<evidence type="ECO:0000313" key="1">
    <source>
        <dbReference type="EMBL" id="SDI59026.1"/>
    </source>
</evidence>
<evidence type="ECO:0000313" key="2">
    <source>
        <dbReference type="Proteomes" id="UP000198869"/>
    </source>
</evidence>
<dbReference type="Proteomes" id="UP000198869">
    <property type="component" value="Unassembled WGS sequence"/>
</dbReference>
<dbReference type="AlphaFoldDB" id="A0A1G8LTQ4"/>
<name>A0A1G8LTQ4_9FLAO</name>
<dbReference type="EMBL" id="FNDW01000010">
    <property type="protein sequence ID" value="SDI59026.1"/>
    <property type="molecule type" value="Genomic_DNA"/>
</dbReference>
<sequence length="132" mass="15586">MNTDTLDFWVGNFNSEEDFYDFVEEDENYYLLEESDDIHISKFAESQNTVWLDHDFVEYGFEEGNRTIYEKFAEYSFAEQWLPILVNRLNEINLKFEVNAIIFLNKGQVPKPVSVENDFFSLTYVGGIEFSA</sequence>
<accession>A0A1G8LTQ4</accession>
<dbReference type="RefSeq" id="WP_089859843.1">
    <property type="nucleotide sequence ID" value="NZ_FNDW01000010.1"/>
</dbReference>
<organism evidence="1 2">
    <name type="scientific">Chryseobacterium taeanense</name>
    <dbReference type="NCBI Taxonomy" id="311334"/>
    <lineage>
        <taxon>Bacteria</taxon>
        <taxon>Pseudomonadati</taxon>
        <taxon>Bacteroidota</taxon>
        <taxon>Flavobacteriia</taxon>
        <taxon>Flavobacteriales</taxon>
        <taxon>Weeksellaceae</taxon>
        <taxon>Chryseobacterium group</taxon>
        <taxon>Chryseobacterium</taxon>
    </lineage>
</organism>
<keyword evidence="2" id="KW-1185">Reference proteome</keyword>
<dbReference type="Pfam" id="PF14112">
    <property type="entry name" value="DUF4284"/>
    <property type="match status" value="1"/>
</dbReference>
<proteinExistence type="predicted"/>
<dbReference type="STRING" id="311334.SAMN05421846_11051"/>
<reference evidence="2" key="1">
    <citation type="submission" date="2016-10" db="EMBL/GenBank/DDBJ databases">
        <authorList>
            <person name="Varghese N."/>
            <person name="Submissions S."/>
        </authorList>
    </citation>
    <scope>NUCLEOTIDE SEQUENCE [LARGE SCALE GENOMIC DNA]</scope>
    <source>
        <strain evidence="2">DSM 17071</strain>
    </source>
</reference>
<gene>
    <name evidence="1" type="ORF">SAMN05421846_11051</name>
</gene>
<protein>
    <submittedName>
        <fullName evidence="1">Immunity protein 22</fullName>
    </submittedName>
</protein>
<dbReference type="OrthoDB" id="1259307at2"/>
<dbReference type="InterPro" id="IPR025560">
    <property type="entry name" value="Imm22"/>
</dbReference>